<evidence type="ECO:0000259" key="4">
    <source>
        <dbReference type="PROSITE" id="PS01124"/>
    </source>
</evidence>
<dbReference type="SUPFAM" id="SSF51215">
    <property type="entry name" value="Regulatory protein AraC"/>
    <property type="match status" value="1"/>
</dbReference>
<dbReference type="InterPro" id="IPR003313">
    <property type="entry name" value="AraC-bd"/>
</dbReference>
<keyword evidence="1" id="KW-0805">Transcription regulation</keyword>
<dbReference type="PROSITE" id="PS00041">
    <property type="entry name" value="HTH_ARAC_FAMILY_1"/>
    <property type="match status" value="1"/>
</dbReference>
<reference evidence="5 6" key="1">
    <citation type="submission" date="2016-12" db="EMBL/GenBank/DDBJ databases">
        <authorList>
            <person name="Song W.-J."/>
            <person name="Kurnit D.M."/>
        </authorList>
    </citation>
    <scope>NUCLEOTIDE SEQUENCE [LARGE SCALE GENOMIC DNA]</scope>
    <source>
        <strain evidence="5 6">IMCC3135</strain>
    </source>
</reference>
<dbReference type="InterPro" id="IPR018060">
    <property type="entry name" value="HTH_AraC"/>
</dbReference>
<dbReference type="InterPro" id="IPR014710">
    <property type="entry name" value="RmlC-like_jellyroll"/>
</dbReference>
<dbReference type="GO" id="GO:0003700">
    <property type="term" value="F:DNA-binding transcription factor activity"/>
    <property type="evidence" value="ECO:0007669"/>
    <property type="project" value="InterPro"/>
</dbReference>
<keyword evidence="6" id="KW-1185">Reference proteome</keyword>
<protein>
    <submittedName>
        <fullName evidence="5">HTH-type transcriptional activator Btr</fullName>
    </submittedName>
</protein>
<dbReference type="AlphaFoldDB" id="A0A2Z2NRX2"/>
<name>A0A2Z2NRX2_9GAMM</name>
<sequence length="294" mass="33406">MTNFPTSKPITPELEHVDVDARSVLAFQHGFPSPLVRWHRHEDYEIHVIVAGAGKMFVGDHVSSFSPFQLVLLGPQQPHNWISETATDEVVELRDFVVQFRRELVPSMALSVSELSALLPLLERAQYGIEFSGPICRDAATWSEKMIASDNISRIAMLLDFLGKLTRETNYRLLSATPPDASQSEETQDKISKITGYIAEHHARDLRLAEVSAISQMSESTFSRFFTKATGCNFSRYLNRLRIAHACELLSKSDEPVTSICHDVGYNNVANFNRHFKDYKSMTPREYRKQVKTR</sequence>
<dbReference type="Gene3D" id="2.60.120.10">
    <property type="entry name" value="Jelly Rolls"/>
    <property type="match status" value="1"/>
</dbReference>
<dbReference type="InterPro" id="IPR009057">
    <property type="entry name" value="Homeodomain-like_sf"/>
</dbReference>
<dbReference type="OrthoDB" id="9816011at2"/>
<gene>
    <name evidence="5" type="primary">btr_4</name>
    <name evidence="5" type="ORF">IMCC3135_20225</name>
</gene>
<dbReference type="GO" id="GO:0043565">
    <property type="term" value="F:sequence-specific DNA binding"/>
    <property type="evidence" value="ECO:0007669"/>
    <property type="project" value="InterPro"/>
</dbReference>
<dbReference type="PANTHER" id="PTHR43280:SF27">
    <property type="entry name" value="TRANSCRIPTIONAL REGULATOR MTLR"/>
    <property type="match status" value="1"/>
</dbReference>
<dbReference type="SMART" id="SM00342">
    <property type="entry name" value="HTH_ARAC"/>
    <property type="match status" value="1"/>
</dbReference>
<feature type="domain" description="HTH araC/xylS-type" evidence="4">
    <location>
        <begin position="192"/>
        <end position="290"/>
    </location>
</feature>
<evidence type="ECO:0000256" key="3">
    <source>
        <dbReference type="ARBA" id="ARBA00023163"/>
    </source>
</evidence>
<evidence type="ECO:0000256" key="1">
    <source>
        <dbReference type="ARBA" id="ARBA00023015"/>
    </source>
</evidence>
<keyword evidence="2" id="KW-0238">DNA-binding</keyword>
<organism evidence="5 6">
    <name type="scientific">Granulosicoccus antarcticus IMCC3135</name>
    <dbReference type="NCBI Taxonomy" id="1192854"/>
    <lineage>
        <taxon>Bacteria</taxon>
        <taxon>Pseudomonadati</taxon>
        <taxon>Pseudomonadota</taxon>
        <taxon>Gammaproteobacteria</taxon>
        <taxon>Chromatiales</taxon>
        <taxon>Granulosicoccaceae</taxon>
        <taxon>Granulosicoccus</taxon>
    </lineage>
</organism>
<proteinExistence type="predicted"/>
<dbReference type="EMBL" id="CP018632">
    <property type="protein sequence ID" value="ASJ74123.1"/>
    <property type="molecule type" value="Genomic_DNA"/>
</dbReference>
<dbReference type="Proteomes" id="UP000250079">
    <property type="component" value="Chromosome"/>
</dbReference>
<evidence type="ECO:0000313" key="6">
    <source>
        <dbReference type="Proteomes" id="UP000250079"/>
    </source>
</evidence>
<dbReference type="Pfam" id="PF12833">
    <property type="entry name" value="HTH_18"/>
    <property type="match status" value="1"/>
</dbReference>
<accession>A0A2Z2NRX2</accession>
<dbReference type="SUPFAM" id="SSF46689">
    <property type="entry name" value="Homeodomain-like"/>
    <property type="match status" value="2"/>
</dbReference>
<evidence type="ECO:0000313" key="5">
    <source>
        <dbReference type="EMBL" id="ASJ74123.1"/>
    </source>
</evidence>
<dbReference type="PROSITE" id="PS01124">
    <property type="entry name" value="HTH_ARAC_FAMILY_2"/>
    <property type="match status" value="1"/>
</dbReference>
<dbReference type="RefSeq" id="WP_157736143.1">
    <property type="nucleotide sequence ID" value="NZ_CP018632.1"/>
</dbReference>
<dbReference type="Gene3D" id="1.10.10.60">
    <property type="entry name" value="Homeodomain-like"/>
    <property type="match status" value="2"/>
</dbReference>
<keyword evidence="3" id="KW-0804">Transcription</keyword>
<dbReference type="PANTHER" id="PTHR43280">
    <property type="entry name" value="ARAC-FAMILY TRANSCRIPTIONAL REGULATOR"/>
    <property type="match status" value="1"/>
</dbReference>
<dbReference type="KEGG" id="gai:IMCC3135_20225"/>
<evidence type="ECO:0000256" key="2">
    <source>
        <dbReference type="ARBA" id="ARBA00023125"/>
    </source>
</evidence>
<dbReference type="Pfam" id="PF02311">
    <property type="entry name" value="AraC_binding"/>
    <property type="match status" value="1"/>
</dbReference>
<dbReference type="InterPro" id="IPR037923">
    <property type="entry name" value="HTH-like"/>
</dbReference>
<dbReference type="InterPro" id="IPR018062">
    <property type="entry name" value="HTH_AraC-typ_CS"/>
</dbReference>